<comment type="cofactor">
    <cofactor evidence="1">
        <name>L-ascorbate</name>
        <dbReference type="ChEBI" id="CHEBI:38290"/>
    </cofactor>
</comment>
<keyword evidence="3" id="KW-0223">Dioxygenase</keyword>
<evidence type="ECO:0000256" key="4">
    <source>
        <dbReference type="ARBA" id="ARBA00023002"/>
    </source>
</evidence>
<dbReference type="PANTHER" id="PTHR10869">
    <property type="entry name" value="PROLYL 4-HYDROXYLASE ALPHA SUBUNIT"/>
    <property type="match status" value="1"/>
</dbReference>
<dbReference type="SMART" id="SM00702">
    <property type="entry name" value="P4Hc"/>
    <property type="match status" value="1"/>
</dbReference>
<dbReference type="GO" id="GO:0005506">
    <property type="term" value="F:iron ion binding"/>
    <property type="evidence" value="ECO:0007669"/>
    <property type="project" value="InterPro"/>
</dbReference>
<feature type="chain" id="PRO_5042218920" description="Prolyl 4-hydroxylase alpha subunit domain-containing protein" evidence="6">
    <location>
        <begin position="17"/>
        <end position="318"/>
    </location>
</feature>
<dbReference type="Proteomes" id="UP001224775">
    <property type="component" value="Unassembled WGS sequence"/>
</dbReference>
<evidence type="ECO:0000256" key="6">
    <source>
        <dbReference type="SAM" id="SignalP"/>
    </source>
</evidence>
<keyword evidence="4" id="KW-0560">Oxidoreductase</keyword>
<dbReference type="Gene3D" id="2.60.120.620">
    <property type="entry name" value="q2cbj1_9rhob like domain"/>
    <property type="match status" value="1"/>
</dbReference>
<evidence type="ECO:0000256" key="2">
    <source>
        <dbReference type="ARBA" id="ARBA00022723"/>
    </source>
</evidence>
<proteinExistence type="predicted"/>
<accession>A0AAD8Y9R0</accession>
<feature type="signal peptide" evidence="6">
    <location>
        <begin position="1"/>
        <end position="16"/>
    </location>
</feature>
<dbReference type="PANTHER" id="PTHR10869:SF236">
    <property type="entry name" value="PROLYL 4-HYDROXYLASE ALPHA SUBUNIT DOMAIN-CONTAINING PROTEIN"/>
    <property type="match status" value="1"/>
</dbReference>
<keyword evidence="6" id="KW-0732">Signal</keyword>
<evidence type="ECO:0000313" key="9">
    <source>
        <dbReference type="Proteomes" id="UP001224775"/>
    </source>
</evidence>
<keyword evidence="9" id="KW-1185">Reference proteome</keyword>
<keyword evidence="2" id="KW-0479">Metal-binding</keyword>
<evidence type="ECO:0000259" key="7">
    <source>
        <dbReference type="SMART" id="SM00702"/>
    </source>
</evidence>
<reference evidence="8" key="1">
    <citation type="submission" date="2023-06" db="EMBL/GenBank/DDBJ databases">
        <title>Survivors Of The Sea: Transcriptome response of Skeletonema marinoi to long-term dormancy.</title>
        <authorList>
            <person name="Pinder M.I.M."/>
            <person name="Kourtchenko O."/>
            <person name="Robertson E.K."/>
            <person name="Larsson T."/>
            <person name="Maumus F."/>
            <person name="Osuna-Cruz C.M."/>
            <person name="Vancaester E."/>
            <person name="Stenow R."/>
            <person name="Vandepoele K."/>
            <person name="Ploug H."/>
            <person name="Bruchert V."/>
            <person name="Godhe A."/>
            <person name="Topel M."/>
        </authorList>
    </citation>
    <scope>NUCLEOTIDE SEQUENCE</scope>
    <source>
        <strain evidence="8">R05AC</strain>
    </source>
</reference>
<evidence type="ECO:0000313" key="8">
    <source>
        <dbReference type="EMBL" id="KAK1742416.1"/>
    </source>
</evidence>
<evidence type="ECO:0000256" key="3">
    <source>
        <dbReference type="ARBA" id="ARBA00022964"/>
    </source>
</evidence>
<dbReference type="InterPro" id="IPR006620">
    <property type="entry name" value="Pro_4_hyd_alph"/>
</dbReference>
<dbReference type="GO" id="GO:0004656">
    <property type="term" value="F:procollagen-proline 4-dioxygenase activity"/>
    <property type="evidence" value="ECO:0007669"/>
    <property type="project" value="TreeGrafter"/>
</dbReference>
<organism evidence="8 9">
    <name type="scientific">Skeletonema marinoi</name>
    <dbReference type="NCBI Taxonomy" id="267567"/>
    <lineage>
        <taxon>Eukaryota</taxon>
        <taxon>Sar</taxon>
        <taxon>Stramenopiles</taxon>
        <taxon>Ochrophyta</taxon>
        <taxon>Bacillariophyta</taxon>
        <taxon>Coscinodiscophyceae</taxon>
        <taxon>Thalassiosirophycidae</taxon>
        <taxon>Thalassiosirales</taxon>
        <taxon>Skeletonemataceae</taxon>
        <taxon>Skeletonema</taxon>
        <taxon>Skeletonema marinoi-dohrnii complex</taxon>
    </lineage>
</organism>
<keyword evidence="5" id="KW-0408">Iron</keyword>
<dbReference type="GO" id="GO:0005783">
    <property type="term" value="C:endoplasmic reticulum"/>
    <property type="evidence" value="ECO:0007669"/>
    <property type="project" value="TreeGrafter"/>
</dbReference>
<protein>
    <recommendedName>
        <fullName evidence="7">Prolyl 4-hydroxylase alpha subunit domain-containing protein</fullName>
    </recommendedName>
</protein>
<feature type="domain" description="Prolyl 4-hydroxylase alpha subunit" evidence="7">
    <location>
        <begin position="99"/>
        <end position="300"/>
    </location>
</feature>
<evidence type="ECO:0000256" key="5">
    <source>
        <dbReference type="ARBA" id="ARBA00023004"/>
    </source>
</evidence>
<gene>
    <name evidence="8" type="ORF">QTG54_006981</name>
</gene>
<dbReference type="EMBL" id="JATAAI010000011">
    <property type="protein sequence ID" value="KAK1742416.1"/>
    <property type="molecule type" value="Genomic_DNA"/>
</dbReference>
<sequence>MAVVALVVVVISVIAAHIIQNKISSNPKDVVPIAVIEREVANGWHIDLEAKPNTLNAIDRSRYALQPNSSYRVVDISSGEWQGIIPGGEAWIEEENGIAQTGGIEEVRSPWAVWATKPLLSRDECNEWVRHAEMLELETGDFVFAGGEWGTSRLHTGARRHSATRKVEDSDFAALMKQRLIGQVPEALVGGRKYGGPDAAAGFLVSKYVPGQYFAPHFDGRGSGGYSETHTAEFTVVLYLTDDFVGGATHYLPGQGSEVAQAVAVRPNLGCASIHRQGTVLHSGGEVLHGIKYIIQFFLYYESGVPEPREMANLRWGA</sequence>
<evidence type="ECO:0000256" key="1">
    <source>
        <dbReference type="ARBA" id="ARBA00001961"/>
    </source>
</evidence>
<dbReference type="InterPro" id="IPR045054">
    <property type="entry name" value="P4HA-like"/>
</dbReference>
<name>A0AAD8Y9R0_9STRA</name>
<dbReference type="GO" id="GO:0031418">
    <property type="term" value="F:L-ascorbic acid binding"/>
    <property type="evidence" value="ECO:0007669"/>
    <property type="project" value="InterPro"/>
</dbReference>
<comment type="caution">
    <text evidence="8">The sequence shown here is derived from an EMBL/GenBank/DDBJ whole genome shotgun (WGS) entry which is preliminary data.</text>
</comment>
<dbReference type="AlphaFoldDB" id="A0AAD8Y9R0"/>